<keyword evidence="5" id="KW-1185">Reference proteome</keyword>
<name>A0ABT1U1B9_9GAMM</name>
<keyword evidence="1 3" id="KW-0145">Chemotaxis</keyword>
<dbReference type="Proteomes" id="UP001524586">
    <property type="component" value="Unassembled WGS sequence"/>
</dbReference>
<dbReference type="PANTHER" id="PTHR35147">
    <property type="entry name" value="CHEMORECEPTOR GLUTAMINE DEAMIDASE CHED-RELATED"/>
    <property type="match status" value="1"/>
</dbReference>
<dbReference type="HAMAP" id="MF_01440">
    <property type="entry name" value="CheD"/>
    <property type="match status" value="1"/>
</dbReference>
<reference evidence="4 5" key="1">
    <citation type="submission" date="2022-07" db="EMBL/GenBank/DDBJ databases">
        <title>Methylomonas rivi sp. nov., Methylomonas rosea sp. nov., Methylomonas aureus sp. nov. and Methylomonas subterranea sp. nov., four novel methanotrophs isolated from a freshwater creek and the deep terrestrial subsurface.</title>
        <authorList>
            <person name="Abin C."/>
            <person name="Sankaranarayanan K."/>
            <person name="Garner C."/>
            <person name="Sindelar R."/>
            <person name="Kotary K."/>
            <person name="Garner R."/>
            <person name="Barclay S."/>
            <person name="Lawson P."/>
            <person name="Krumholz L."/>
        </authorList>
    </citation>
    <scope>NUCLEOTIDE SEQUENCE [LARGE SCALE GENOMIC DNA]</scope>
    <source>
        <strain evidence="4 5">WSC-6</strain>
    </source>
</reference>
<dbReference type="Gene3D" id="3.30.1330.200">
    <property type="match status" value="1"/>
</dbReference>
<dbReference type="InterPro" id="IPR011324">
    <property type="entry name" value="Cytotoxic_necrot_fac-like_cat"/>
</dbReference>
<proteinExistence type="inferred from homology"/>
<comment type="caution">
    <text evidence="4">The sequence shown here is derived from an EMBL/GenBank/DDBJ whole genome shotgun (WGS) entry which is preliminary data.</text>
</comment>
<evidence type="ECO:0000313" key="4">
    <source>
        <dbReference type="EMBL" id="MCQ8127618.1"/>
    </source>
</evidence>
<keyword evidence="2 3" id="KW-0378">Hydrolase</keyword>
<dbReference type="SUPFAM" id="SSF64438">
    <property type="entry name" value="CNF1/YfiH-like putative cysteine hydrolases"/>
    <property type="match status" value="1"/>
</dbReference>
<dbReference type="Pfam" id="PF03975">
    <property type="entry name" value="CheD"/>
    <property type="match status" value="1"/>
</dbReference>
<comment type="catalytic activity">
    <reaction evidence="3">
        <text>L-glutaminyl-[protein] + H2O = L-glutamyl-[protein] + NH4(+)</text>
        <dbReference type="Rhea" id="RHEA:16441"/>
        <dbReference type="Rhea" id="RHEA-COMP:10207"/>
        <dbReference type="Rhea" id="RHEA-COMP:10208"/>
        <dbReference type="ChEBI" id="CHEBI:15377"/>
        <dbReference type="ChEBI" id="CHEBI:28938"/>
        <dbReference type="ChEBI" id="CHEBI:29973"/>
        <dbReference type="ChEBI" id="CHEBI:30011"/>
        <dbReference type="EC" id="3.5.1.44"/>
    </reaction>
</comment>
<dbReference type="CDD" id="cd16352">
    <property type="entry name" value="CheD"/>
    <property type="match status" value="1"/>
</dbReference>
<evidence type="ECO:0000256" key="1">
    <source>
        <dbReference type="ARBA" id="ARBA00022500"/>
    </source>
</evidence>
<dbReference type="PANTHER" id="PTHR35147:SF3">
    <property type="entry name" value="CHEMORECEPTOR GLUTAMINE DEAMIDASE CHED 1-RELATED"/>
    <property type="match status" value="1"/>
</dbReference>
<sequence length="197" mass="22379">MKALPVKNLQRVIIDPGEYYVSAKPEVISTLLGSCVAACLFDPVNRVFGMNHFLLAYRQYSQHIPIIQSEEGRYGIYAMELLINGMMKRGASRSNLNAKCFGGANVLRVREGSQHERTVGDVNVEFIKAFLANEKIPLISSSLGGMHGRNVHFVGTDYSVYIKKIGESQDRLLEKQERRYWQHIAEHEQSKNTAEFW</sequence>
<evidence type="ECO:0000256" key="2">
    <source>
        <dbReference type="ARBA" id="ARBA00022801"/>
    </source>
</evidence>
<gene>
    <name evidence="3" type="primary">cheD</name>
    <name evidence="4" type="ORF">NP596_04020</name>
</gene>
<evidence type="ECO:0000256" key="3">
    <source>
        <dbReference type="HAMAP-Rule" id="MF_01440"/>
    </source>
</evidence>
<dbReference type="RefSeq" id="WP_256613951.1">
    <property type="nucleotide sequence ID" value="NZ_JANIBK010000012.1"/>
</dbReference>
<evidence type="ECO:0000313" key="5">
    <source>
        <dbReference type="Proteomes" id="UP001524586"/>
    </source>
</evidence>
<dbReference type="InterPro" id="IPR038592">
    <property type="entry name" value="CheD-like_sf"/>
</dbReference>
<dbReference type="EMBL" id="JANIBK010000012">
    <property type="protein sequence ID" value="MCQ8127618.1"/>
    <property type="molecule type" value="Genomic_DNA"/>
</dbReference>
<dbReference type="InterPro" id="IPR005659">
    <property type="entry name" value="Chemorcpt_Glu_NH3ase_CheD"/>
</dbReference>
<organism evidence="4 5">
    <name type="scientific">Methylomonas rivi</name>
    <dbReference type="NCBI Taxonomy" id="2952226"/>
    <lineage>
        <taxon>Bacteria</taxon>
        <taxon>Pseudomonadati</taxon>
        <taxon>Pseudomonadota</taxon>
        <taxon>Gammaproteobacteria</taxon>
        <taxon>Methylococcales</taxon>
        <taxon>Methylococcaceae</taxon>
        <taxon>Methylomonas</taxon>
    </lineage>
</organism>
<dbReference type="EC" id="3.5.1.44" evidence="3"/>
<comment type="similarity">
    <text evidence="3">Belongs to the CheD family.</text>
</comment>
<accession>A0ABT1U1B9</accession>
<comment type="function">
    <text evidence="3">Probably deamidates glutamine residues to glutamate on methyl-accepting chemotaxis receptors (MCPs), playing an important role in chemotaxis.</text>
</comment>
<protein>
    <recommendedName>
        <fullName evidence="3">Probable chemoreceptor glutamine deamidase CheD</fullName>
        <ecNumber evidence="3">3.5.1.44</ecNumber>
    </recommendedName>
</protein>